<dbReference type="InterPro" id="IPR000873">
    <property type="entry name" value="AMP-dep_synth/lig_dom"/>
</dbReference>
<dbReference type="Pfam" id="PF00550">
    <property type="entry name" value="PP-binding"/>
    <property type="match status" value="1"/>
</dbReference>
<dbReference type="PROSITE" id="PS00455">
    <property type="entry name" value="AMP_BINDING"/>
    <property type="match status" value="1"/>
</dbReference>
<accession>A0A8J7U222</accession>
<dbReference type="PROSITE" id="PS00012">
    <property type="entry name" value="PHOSPHOPANTETHEINE"/>
    <property type="match status" value="1"/>
</dbReference>
<evidence type="ECO:0000313" key="8">
    <source>
        <dbReference type="EMBL" id="MBO1318152.1"/>
    </source>
</evidence>
<dbReference type="Gene3D" id="1.10.1200.10">
    <property type="entry name" value="ACP-like"/>
    <property type="match status" value="1"/>
</dbReference>
<dbReference type="InterPro" id="IPR042099">
    <property type="entry name" value="ANL_N_sf"/>
</dbReference>
<evidence type="ECO:0000259" key="7">
    <source>
        <dbReference type="PROSITE" id="PS50075"/>
    </source>
</evidence>
<dbReference type="SMART" id="SM00823">
    <property type="entry name" value="PKS_PP"/>
    <property type="match status" value="1"/>
</dbReference>
<evidence type="ECO:0000313" key="9">
    <source>
        <dbReference type="Proteomes" id="UP000664417"/>
    </source>
</evidence>
<keyword evidence="9" id="KW-1185">Reference proteome</keyword>
<dbReference type="GO" id="GO:0031177">
    <property type="term" value="F:phosphopantetheine binding"/>
    <property type="evidence" value="ECO:0007669"/>
    <property type="project" value="InterPro"/>
</dbReference>
<dbReference type="EMBL" id="JAFREP010000005">
    <property type="protein sequence ID" value="MBO1318152.1"/>
    <property type="molecule type" value="Genomic_DNA"/>
</dbReference>
<keyword evidence="5" id="KW-0276">Fatty acid metabolism</keyword>
<dbReference type="PROSITE" id="PS50075">
    <property type="entry name" value="CARRIER"/>
    <property type="match status" value="1"/>
</dbReference>
<evidence type="ECO:0000256" key="5">
    <source>
        <dbReference type="ARBA" id="ARBA00022832"/>
    </source>
</evidence>
<dbReference type="Proteomes" id="UP000664417">
    <property type="component" value="Unassembled WGS sequence"/>
</dbReference>
<evidence type="ECO:0000256" key="6">
    <source>
        <dbReference type="ARBA" id="ARBA00023098"/>
    </source>
</evidence>
<dbReference type="InterPro" id="IPR020845">
    <property type="entry name" value="AMP-binding_CS"/>
</dbReference>
<organism evidence="8 9">
    <name type="scientific">Acanthopleuribacter pedis</name>
    <dbReference type="NCBI Taxonomy" id="442870"/>
    <lineage>
        <taxon>Bacteria</taxon>
        <taxon>Pseudomonadati</taxon>
        <taxon>Acidobacteriota</taxon>
        <taxon>Holophagae</taxon>
        <taxon>Acanthopleuribacterales</taxon>
        <taxon>Acanthopleuribacteraceae</taxon>
        <taxon>Acanthopleuribacter</taxon>
    </lineage>
</organism>
<dbReference type="FunFam" id="3.40.50.12780:FF:000013">
    <property type="entry name" value="Long-chain-fatty-acid--AMP ligase FadD32"/>
    <property type="match status" value="1"/>
</dbReference>
<dbReference type="InterPro" id="IPR036736">
    <property type="entry name" value="ACP-like_sf"/>
</dbReference>
<dbReference type="Pfam" id="PF23024">
    <property type="entry name" value="AMP-dom_DIP2-like"/>
    <property type="match status" value="1"/>
</dbReference>
<dbReference type="PANTHER" id="PTHR22754:SF32">
    <property type="entry name" value="DISCO-INTERACTING PROTEIN 2"/>
    <property type="match status" value="1"/>
</dbReference>
<dbReference type="Pfam" id="PF00501">
    <property type="entry name" value="AMP-binding"/>
    <property type="match status" value="1"/>
</dbReference>
<keyword evidence="3" id="KW-0597">Phosphoprotein</keyword>
<feature type="domain" description="Carrier" evidence="7">
    <location>
        <begin position="606"/>
        <end position="680"/>
    </location>
</feature>
<evidence type="ECO:0000256" key="1">
    <source>
        <dbReference type="ARBA" id="ARBA00006432"/>
    </source>
</evidence>
<dbReference type="GO" id="GO:0071766">
    <property type="term" value="P:Actinobacterium-type cell wall biogenesis"/>
    <property type="evidence" value="ECO:0007669"/>
    <property type="project" value="UniProtKB-ARBA"/>
</dbReference>
<dbReference type="SUPFAM" id="SSF47336">
    <property type="entry name" value="ACP-like"/>
    <property type="match status" value="1"/>
</dbReference>
<dbReference type="InterPro" id="IPR009081">
    <property type="entry name" value="PP-bd_ACP"/>
</dbReference>
<evidence type="ECO:0000256" key="3">
    <source>
        <dbReference type="ARBA" id="ARBA00022553"/>
    </source>
</evidence>
<dbReference type="Gene3D" id="3.40.50.12780">
    <property type="entry name" value="N-terminal domain of ligase-like"/>
    <property type="match status" value="1"/>
</dbReference>
<dbReference type="InterPro" id="IPR045851">
    <property type="entry name" value="AMP-bd_C_sf"/>
</dbReference>
<dbReference type="InterPro" id="IPR006162">
    <property type="entry name" value="Ppantetheine_attach_site"/>
</dbReference>
<dbReference type="Gene3D" id="3.30.300.30">
    <property type="match status" value="1"/>
</dbReference>
<dbReference type="SUPFAM" id="SSF56801">
    <property type="entry name" value="Acetyl-CoA synthetase-like"/>
    <property type="match status" value="1"/>
</dbReference>
<dbReference type="InterPro" id="IPR025110">
    <property type="entry name" value="AMP-bd_C"/>
</dbReference>
<keyword evidence="2" id="KW-0596">Phosphopantetheine</keyword>
<sequence>MTSLSSVSTYLELLRWRAQDRPDHATYTFLEDGDGKEAILTNHELDIEARAIAAKLQSVARPGDRALLLFPPGLPYITALYGCLYAGVVAVPAYPPNRASLQKNIPRLLSIIEDAHVNVVLCNTDIHSMAASLFEDERGNGPHFIPTDQVSSDWAYDWSEPRVNAEDIAILQYTSGSTGKPKGVMLSHANILDNSKQISRCFGVHAGTVGVIWLPPYHDMGLIGGILQPYYSGIRVIMMAPFNFLRRPMRWLRAISRYRATSSGAPNFAYELCLQKVTEKDLAELDLSSWELAFNGAEPIAPRTLDRFVDTFGACNLRPEALYPCYGMAETTLILTGGNHREAHVIRRFDEEKLEEHAAVPNADPETSRALVGCGEPVADHLVEIVDPQTHERCEPGVIGEIWASGASIAQGYFNRPKLTEAVFQARLEAFPGRRFLRTGDLGFFQDDALFVTGRLKDLIIIRGRNYYPHDIERAVETCHPAIRSGAAAAFSVEIDGEEQLVLVQEILRKCKPDQYPEVVEVVRRTISEAFEVRAHGIVLIKQGSIAKTSSGKIRRSTCRQLFLDGELEVLGEDLLSQKTTGHDEVLCRQLVTDMFETTEPRTRRVLLTRLVSEILRGQPGLAEAKIAPHTTLSSVGVDSVTATEIANLLETYLEVDLPVVFLLEGPKIQEIAEELQALKWSSDAALLEAGSDRYADLHSRKQRGIRRAARKSRKEIVLS</sequence>
<dbReference type="PANTHER" id="PTHR22754">
    <property type="entry name" value="DISCO-INTERACTING PROTEIN 2 DIP2 -RELATED"/>
    <property type="match status" value="1"/>
</dbReference>
<keyword evidence="4" id="KW-0436">Ligase</keyword>
<comment type="caution">
    <text evidence="8">The sequence shown here is derived from an EMBL/GenBank/DDBJ whole genome shotgun (WGS) entry which is preliminary data.</text>
</comment>
<evidence type="ECO:0000256" key="4">
    <source>
        <dbReference type="ARBA" id="ARBA00022598"/>
    </source>
</evidence>
<name>A0A8J7U222_9BACT</name>
<reference evidence="8" key="1">
    <citation type="submission" date="2021-03" db="EMBL/GenBank/DDBJ databases">
        <authorList>
            <person name="Wang G."/>
        </authorList>
    </citation>
    <scope>NUCLEOTIDE SEQUENCE</scope>
    <source>
        <strain evidence="8">KCTC 12899</strain>
    </source>
</reference>
<dbReference type="AlphaFoldDB" id="A0A8J7U222"/>
<gene>
    <name evidence="8" type="ORF">J3U88_06780</name>
</gene>
<dbReference type="InterPro" id="IPR040097">
    <property type="entry name" value="FAAL/FAAC"/>
</dbReference>
<protein>
    <submittedName>
        <fullName evidence="8">AMP-binding protein</fullName>
    </submittedName>
</protein>
<dbReference type="GO" id="GO:0005886">
    <property type="term" value="C:plasma membrane"/>
    <property type="evidence" value="ECO:0007669"/>
    <property type="project" value="TreeGrafter"/>
</dbReference>
<dbReference type="CDD" id="cd05931">
    <property type="entry name" value="FAAL"/>
    <property type="match status" value="1"/>
</dbReference>
<dbReference type="GO" id="GO:0016874">
    <property type="term" value="F:ligase activity"/>
    <property type="evidence" value="ECO:0007669"/>
    <property type="project" value="UniProtKB-KW"/>
</dbReference>
<comment type="similarity">
    <text evidence="1">Belongs to the ATP-dependent AMP-binding enzyme family.</text>
</comment>
<dbReference type="RefSeq" id="WP_207857771.1">
    <property type="nucleotide sequence ID" value="NZ_JAFREP010000005.1"/>
</dbReference>
<proteinExistence type="inferred from homology"/>
<dbReference type="InterPro" id="IPR020806">
    <property type="entry name" value="PKS_PP-bd"/>
</dbReference>
<keyword evidence="6" id="KW-0443">Lipid metabolism</keyword>
<dbReference type="GO" id="GO:0006633">
    <property type="term" value="P:fatty acid biosynthetic process"/>
    <property type="evidence" value="ECO:0007669"/>
    <property type="project" value="TreeGrafter"/>
</dbReference>
<evidence type="ECO:0000256" key="2">
    <source>
        <dbReference type="ARBA" id="ARBA00022450"/>
    </source>
</evidence>
<dbReference type="GO" id="GO:0070566">
    <property type="term" value="F:adenylyltransferase activity"/>
    <property type="evidence" value="ECO:0007669"/>
    <property type="project" value="TreeGrafter"/>
</dbReference>